<reference evidence="6 7" key="1">
    <citation type="submission" date="2016-10" db="EMBL/GenBank/DDBJ databases">
        <authorList>
            <person name="de Groot N.N."/>
        </authorList>
    </citation>
    <scope>NUCLEOTIDE SEQUENCE [LARGE SCALE GENOMIC DNA]</scope>
    <source>
        <strain evidence="6 7">DSM 29316</strain>
    </source>
</reference>
<dbReference type="PROSITE" id="PS51257">
    <property type="entry name" value="PROKAR_LIPOPROTEIN"/>
    <property type="match status" value="1"/>
</dbReference>
<dbReference type="GO" id="GO:0009279">
    <property type="term" value="C:cell outer membrane"/>
    <property type="evidence" value="ECO:0007669"/>
    <property type="project" value="UniProtKB-SubCell"/>
</dbReference>
<evidence type="ECO:0000256" key="2">
    <source>
        <dbReference type="ARBA" id="ARBA00022452"/>
    </source>
</evidence>
<name>A0A1I0YCY6_9RHOB</name>
<evidence type="ECO:0000256" key="4">
    <source>
        <dbReference type="ARBA" id="ARBA00023136"/>
    </source>
</evidence>
<keyword evidence="5" id="KW-0998">Cell outer membrane</keyword>
<dbReference type="PANTHER" id="PTHR30026">
    <property type="entry name" value="OUTER MEMBRANE PROTEIN TOLC"/>
    <property type="match status" value="1"/>
</dbReference>
<dbReference type="STRING" id="871651.SAMN05421688_2952"/>
<dbReference type="EMBL" id="FOJU01000005">
    <property type="protein sequence ID" value="SFB11229.1"/>
    <property type="molecule type" value="Genomic_DNA"/>
</dbReference>
<gene>
    <name evidence="6" type="ORF">SAMN05421688_2952</name>
</gene>
<keyword evidence="7" id="KW-1185">Reference proteome</keyword>
<dbReference type="PANTHER" id="PTHR30026:SF23">
    <property type="entry name" value="TO APRF-PUTATIVE OUTER MEMBRANE EFFLUX PROTEIN OR SECRETED ALKALINE PHOSPHATASE-RELATED"/>
    <property type="match status" value="1"/>
</dbReference>
<organism evidence="6 7">
    <name type="scientific">Poseidonocella pacifica</name>
    <dbReference type="NCBI Taxonomy" id="871651"/>
    <lineage>
        <taxon>Bacteria</taxon>
        <taxon>Pseudomonadati</taxon>
        <taxon>Pseudomonadota</taxon>
        <taxon>Alphaproteobacteria</taxon>
        <taxon>Rhodobacterales</taxon>
        <taxon>Roseobacteraceae</taxon>
        <taxon>Poseidonocella</taxon>
    </lineage>
</organism>
<dbReference type="SUPFAM" id="SSF56954">
    <property type="entry name" value="Outer membrane efflux proteins (OEP)"/>
    <property type="match status" value="1"/>
</dbReference>
<dbReference type="AlphaFoldDB" id="A0A1I0YCY6"/>
<protein>
    <submittedName>
        <fullName evidence="6">Outer membrane protein TolC</fullName>
    </submittedName>
</protein>
<dbReference type="InterPro" id="IPR051906">
    <property type="entry name" value="TolC-like"/>
</dbReference>
<dbReference type="Gene3D" id="1.20.1600.10">
    <property type="entry name" value="Outer membrane efflux proteins (OEP)"/>
    <property type="match status" value="1"/>
</dbReference>
<dbReference type="Proteomes" id="UP000198796">
    <property type="component" value="Unassembled WGS sequence"/>
</dbReference>
<evidence type="ECO:0000313" key="7">
    <source>
        <dbReference type="Proteomes" id="UP000198796"/>
    </source>
</evidence>
<dbReference type="GO" id="GO:0015288">
    <property type="term" value="F:porin activity"/>
    <property type="evidence" value="ECO:0007669"/>
    <property type="project" value="TreeGrafter"/>
</dbReference>
<keyword evidence="2" id="KW-1134">Transmembrane beta strand</keyword>
<evidence type="ECO:0000256" key="3">
    <source>
        <dbReference type="ARBA" id="ARBA00022692"/>
    </source>
</evidence>
<proteinExistence type="predicted"/>
<evidence type="ECO:0000256" key="5">
    <source>
        <dbReference type="ARBA" id="ARBA00023237"/>
    </source>
</evidence>
<sequence>MKHSIPVALGIAGALFLAACEPNPNRTAPNAAAVALREVPAGIDLRSGRLSLRDFTRLLAYADESIQAQALEVAISEQAAIGARGEFEPIFYADLSRAGELSQTSAADFLSTGTGTDSSGTPFPFEEYGTNGRIGVEMKDTTGVTVDLYYEMGKIANSLQKAAALASPEHSSAVGVTVRAPLARNSGRAVNTSSVMVADIEKEIAAETVRLLKTQRAFEGIKTYLFVQRAQQRVHWRQETARLAAQLEQELEQQVALGLLEQSVLTQAASDVAERNAAVTLARQELEENVGALQIYFLGLDGANQHRRWMPSDSLTLLPGRYLSAANLPPLDTAYARRPESKINALRIEREEILRLVAENQTMAEANLVLDVKKTQLSAAYIPFRNVFTSDNPYQTWKIGFEFRKGLGGNITEQAEYQAALLREKQAELTMRAYRQRVASELNGIGAILDRARENLRYQDEIIAAQQRLLDTESANAESGNSSAIDVLRARLSLAYAREARADAIAQLNLSSYLASQIDGTLLTRMGID</sequence>
<evidence type="ECO:0000313" key="6">
    <source>
        <dbReference type="EMBL" id="SFB11229.1"/>
    </source>
</evidence>
<comment type="subcellular location">
    <subcellularLocation>
        <location evidence="1">Cell outer membrane</location>
    </subcellularLocation>
</comment>
<evidence type="ECO:0000256" key="1">
    <source>
        <dbReference type="ARBA" id="ARBA00004442"/>
    </source>
</evidence>
<keyword evidence="3" id="KW-0812">Transmembrane</keyword>
<dbReference type="GO" id="GO:1990281">
    <property type="term" value="C:efflux pump complex"/>
    <property type="evidence" value="ECO:0007669"/>
    <property type="project" value="TreeGrafter"/>
</dbReference>
<dbReference type="GO" id="GO:0015562">
    <property type="term" value="F:efflux transmembrane transporter activity"/>
    <property type="evidence" value="ECO:0007669"/>
    <property type="project" value="InterPro"/>
</dbReference>
<dbReference type="RefSeq" id="WP_092066244.1">
    <property type="nucleotide sequence ID" value="NZ_FOJU01000005.1"/>
</dbReference>
<keyword evidence="4" id="KW-0472">Membrane</keyword>
<dbReference type="OrthoDB" id="7809646at2"/>
<accession>A0A1I0YCY6</accession>